<protein>
    <submittedName>
        <fullName evidence="1">Uncharacterized protein</fullName>
    </submittedName>
</protein>
<dbReference type="EMBL" id="JASBWS010000048">
    <property type="protein sequence ID" value="KAJ9105600.1"/>
    <property type="molecule type" value="Genomic_DNA"/>
</dbReference>
<organism evidence="1 2">
    <name type="scientific">Naganishia adeliensis</name>
    <dbReference type="NCBI Taxonomy" id="92952"/>
    <lineage>
        <taxon>Eukaryota</taxon>
        <taxon>Fungi</taxon>
        <taxon>Dikarya</taxon>
        <taxon>Basidiomycota</taxon>
        <taxon>Agaricomycotina</taxon>
        <taxon>Tremellomycetes</taxon>
        <taxon>Filobasidiales</taxon>
        <taxon>Filobasidiaceae</taxon>
        <taxon>Naganishia</taxon>
    </lineage>
</organism>
<accession>A0ACC2W3B4</accession>
<keyword evidence="2" id="KW-1185">Reference proteome</keyword>
<proteinExistence type="predicted"/>
<dbReference type="Proteomes" id="UP001230649">
    <property type="component" value="Unassembled WGS sequence"/>
</dbReference>
<comment type="caution">
    <text evidence="1">The sequence shown here is derived from an EMBL/GenBank/DDBJ whole genome shotgun (WGS) entry which is preliminary data.</text>
</comment>
<name>A0ACC2W3B4_9TREE</name>
<sequence length="676" mass="73651">MPSATRARSPSPSTASKKPRLDSKTGAGLTAGPAISLPADTTVSNLAEQYQTSAPYKHISVPSLFDDDVLQGVVTESRTYGTRHEEGSLPGWGWEHKETDIYKIQQTPDLTSLDPQHLPEETLEKLPYLSKLKESIYSEEFRKFIRSVTGCGPLSGKKVDGSVGLYSQGSHLLLHDDSISTRVVSYILYLPNSPSDLPSTGSETPLVPSKDGSFLKGWDPSWGGALELYPIEAGADSANKEVGPPATKRSAKVDVKWGNLVFFEVQPGRSYHSVEEVVVGEGRQRLGVSGWFHRPIQGEEGYEAQDEAELKASFSSLAQITAAPAHPMTTYSEDVPPPTGLTSSHLKHLSKYLAPSYLNAATLERLAGQFVEGSEVVMHNFLKPEIADAIKRETQALDEQDYAPYALEHGKYSLIPAQELGESSAWQLQGPSSKHRYLSLQNAAEGSTSKTPTLHAVLTDLYPTEAFRAWVGVVSSLVVLAYRAEARRFRKGLDYTLAAGEEKEGEPRLDAVLGLTWWRQGKETEDADEDKDVGGWECYIAPPESGSDPAVYQSSKPAKLAEEVENGDMAPSEAVAEAAETTEAAEGKNKPTISMGGVELEFDESQLSDGDFDTDDEEDDGPLLSLHPNFNCLLLVLRDPGVMKFVKYLSNAAEGSRFDVSAEYEVGQLEEDDEEA</sequence>
<gene>
    <name evidence="1" type="ORF">QFC20_004280</name>
</gene>
<evidence type="ECO:0000313" key="1">
    <source>
        <dbReference type="EMBL" id="KAJ9105600.1"/>
    </source>
</evidence>
<reference evidence="1" key="1">
    <citation type="submission" date="2023-04" db="EMBL/GenBank/DDBJ databases">
        <title>Draft Genome sequencing of Naganishia species isolated from polar environments using Oxford Nanopore Technology.</title>
        <authorList>
            <person name="Leo P."/>
            <person name="Venkateswaran K."/>
        </authorList>
    </citation>
    <scope>NUCLEOTIDE SEQUENCE</scope>
    <source>
        <strain evidence="1">MNA-CCFEE 5262</strain>
    </source>
</reference>
<evidence type="ECO:0000313" key="2">
    <source>
        <dbReference type="Proteomes" id="UP001230649"/>
    </source>
</evidence>